<dbReference type="InterPro" id="IPR029058">
    <property type="entry name" value="AB_hydrolase_fold"/>
</dbReference>
<comment type="similarity">
    <text evidence="1">Belongs to the peptidase S9B family. DPPIV subfamily.</text>
</comment>
<dbReference type="Pfam" id="PF01593">
    <property type="entry name" value="Amino_oxidase"/>
    <property type="match status" value="1"/>
</dbReference>
<keyword evidence="2" id="KW-0325">Glycoprotein</keyword>
<dbReference type="SUPFAM" id="SSF53474">
    <property type="entry name" value="alpha/beta-Hydrolases"/>
    <property type="match status" value="1"/>
</dbReference>
<dbReference type="GO" id="GO:0006508">
    <property type="term" value="P:proteolysis"/>
    <property type="evidence" value="ECO:0007669"/>
    <property type="project" value="InterPro"/>
</dbReference>
<dbReference type="Pfam" id="PF00326">
    <property type="entry name" value="Peptidase_S9"/>
    <property type="match status" value="1"/>
</dbReference>
<dbReference type="Gene3D" id="3.50.50.60">
    <property type="entry name" value="FAD/NAD(P)-binding domain"/>
    <property type="match status" value="1"/>
</dbReference>
<evidence type="ECO:0000259" key="7">
    <source>
        <dbReference type="Pfam" id="PF01593"/>
    </source>
</evidence>
<feature type="compositionally biased region" description="Basic residues" evidence="4">
    <location>
        <begin position="1272"/>
        <end position="1286"/>
    </location>
</feature>
<name>A0A2H1W553_SPOFR</name>
<evidence type="ECO:0000259" key="5">
    <source>
        <dbReference type="Pfam" id="PF00326"/>
    </source>
</evidence>
<dbReference type="GO" id="GO:0005886">
    <property type="term" value="C:plasma membrane"/>
    <property type="evidence" value="ECO:0007669"/>
    <property type="project" value="TreeGrafter"/>
</dbReference>
<feature type="domain" description="Amine oxidase" evidence="7">
    <location>
        <begin position="809"/>
        <end position="1256"/>
    </location>
</feature>
<dbReference type="EMBL" id="ODYU01006093">
    <property type="protein sequence ID" value="SOQ47634.1"/>
    <property type="molecule type" value="Genomic_DNA"/>
</dbReference>
<dbReference type="GO" id="GO:0008236">
    <property type="term" value="F:serine-type peptidase activity"/>
    <property type="evidence" value="ECO:0007669"/>
    <property type="project" value="InterPro"/>
</dbReference>
<reference evidence="8" key="1">
    <citation type="submission" date="2016-07" db="EMBL/GenBank/DDBJ databases">
        <authorList>
            <person name="Bretaudeau A."/>
        </authorList>
    </citation>
    <scope>NUCLEOTIDE SEQUENCE</scope>
    <source>
        <strain evidence="8">Rice</strain>
        <tissue evidence="8">Whole body</tissue>
    </source>
</reference>
<dbReference type="SUPFAM" id="SSF82171">
    <property type="entry name" value="DPP6 N-terminal domain-like"/>
    <property type="match status" value="1"/>
</dbReference>
<organism evidence="8">
    <name type="scientific">Spodoptera frugiperda</name>
    <name type="common">Fall armyworm</name>
    <dbReference type="NCBI Taxonomy" id="7108"/>
    <lineage>
        <taxon>Eukaryota</taxon>
        <taxon>Metazoa</taxon>
        <taxon>Ecdysozoa</taxon>
        <taxon>Arthropoda</taxon>
        <taxon>Hexapoda</taxon>
        <taxon>Insecta</taxon>
        <taxon>Pterygota</taxon>
        <taxon>Neoptera</taxon>
        <taxon>Endopterygota</taxon>
        <taxon>Lepidoptera</taxon>
        <taxon>Glossata</taxon>
        <taxon>Ditrysia</taxon>
        <taxon>Noctuoidea</taxon>
        <taxon>Noctuidae</taxon>
        <taxon>Amphipyrinae</taxon>
        <taxon>Spodoptera</taxon>
    </lineage>
</organism>
<feature type="region of interest" description="Disordered" evidence="4">
    <location>
        <begin position="1267"/>
        <end position="1286"/>
    </location>
</feature>
<evidence type="ECO:0000256" key="3">
    <source>
        <dbReference type="ARBA" id="ARBA00072929"/>
    </source>
</evidence>
<evidence type="ECO:0000259" key="6">
    <source>
        <dbReference type="Pfam" id="PF00930"/>
    </source>
</evidence>
<dbReference type="InterPro" id="IPR050278">
    <property type="entry name" value="Serine_Prot_S9B/DPPIV"/>
</dbReference>
<feature type="domain" description="Peptidase S9 prolyl oligopeptidase catalytic" evidence="5">
    <location>
        <begin position="574"/>
        <end position="754"/>
    </location>
</feature>
<evidence type="ECO:0000256" key="1">
    <source>
        <dbReference type="ARBA" id="ARBA00010036"/>
    </source>
</evidence>
<evidence type="ECO:0000256" key="2">
    <source>
        <dbReference type="ARBA" id="ARBA00023180"/>
    </source>
</evidence>
<dbReference type="InterPro" id="IPR002937">
    <property type="entry name" value="Amino_oxidase"/>
</dbReference>
<evidence type="ECO:0000313" key="8">
    <source>
        <dbReference type="EMBL" id="SOQ47634.1"/>
    </source>
</evidence>
<dbReference type="Gene3D" id="3.90.660.10">
    <property type="match status" value="1"/>
</dbReference>
<accession>A0A2H1W553</accession>
<dbReference type="Gene3D" id="3.40.50.1820">
    <property type="entry name" value="alpha/beta hydrolase"/>
    <property type="match status" value="1"/>
</dbReference>
<gene>
    <name evidence="8" type="ORF">SFRICE_018060</name>
</gene>
<dbReference type="Pfam" id="PF00930">
    <property type="entry name" value="DPPIV_N"/>
    <property type="match status" value="1"/>
</dbReference>
<dbReference type="GO" id="GO:0016491">
    <property type="term" value="F:oxidoreductase activity"/>
    <property type="evidence" value="ECO:0007669"/>
    <property type="project" value="InterPro"/>
</dbReference>
<dbReference type="FunFam" id="3.40.50.1820:FF:000003">
    <property type="entry name" value="Dipeptidyl peptidase 4"/>
    <property type="match status" value="1"/>
</dbReference>
<dbReference type="InterPro" id="IPR002469">
    <property type="entry name" value="Peptidase_S9B_N"/>
</dbReference>
<dbReference type="PANTHER" id="PTHR11731:SF154">
    <property type="entry name" value="VENOM DIPEPTIDYL PEPTIDASE 4-LIKE PROTEIN"/>
    <property type="match status" value="1"/>
</dbReference>
<feature type="domain" description="Dipeptidylpeptidase IV N-terminal" evidence="6">
    <location>
        <begin position="130"/>
        <end position="488"/>
    </location>
</feature>
<evidence type="ECO:0000256" key="4">
    <source>
        <dbReference type="SAM" id="MobiDB-lite"/>
    </source>
</evidence>
<dbReference type="PANTHER" id="PTHR11731">
    <property type="entry name" value="PROTEASE FAMILY S9B,C DIPEPTIDYL-PEPTIDASE IV-RELATED"/>
    <property type="match status" value="1"/>
</dbReference>
<proteinExistence type="inferred from homology"/>
<dbReference type="Gene3D" id="2.140.10.30">
    <property type="entry name" value="Dipeptidylpeptidase IV, N-terminal domain"/>
    <property type="match status" value="1"/>
</dbReference>
<dbReference type="OrthoDB" id="2219495at2759"/>
<dbReference type="SUPFAM" id="SSF54373">
    <property type="entry name" value="FAD-linked reductases, C-terminal domain"/>
    <property type="match status" value="1"/>
</dbReference>
<sequence length="1286" mass="143396">MIGGDGRLVSEVNSAVVIRAPSRQLVRSFVRCGSLKTLISLVVVLLSSHTESSPYLTGGLKTFALEEVVPLTISFFPEQLSVQWVSDTEYLYKEPGIGVWKVDVTQGTYSPVLDETDMVKIQNFSISTFSQDMKYLLLTTNKQRKYRYSNTAEYWVYDLETKSIIRLGKNALDVVVWGSGRSLAYVSDANVYYVRDVDTDSAVPLTSDGLPGEIYHGVTDWLYEEEMFNAAEAMWFSPAGSYLAVASFNDTKVATATYPYYGQPSDPNNQYPEQIEFKYPKSGLINPIVGLRVFKLDDPRGEPWNIPAPVDIVGLDHYLGRVNWASEQNLIVLWLNRRQNVSVLVNCDLEKDKCSIVKEQSESNGWIDVRVPFFDRSGNKMLEIQNLYNGDQRFPHAARFNFLSLTTEDLSPGNSSVMEILGWNQDTDTVYYVVSPGTTPWLRQMWATSAGVVRCVSCREPSCHHVQASFSPGASYAIVTCSSSLNPPKIFLYNSATDSFKLIKDNSRLKDKLRNYRMPMILFNVVSIGDNPLAHIKLLLPPEMKSGEKYPLIVRVYGGPGTSRVKDNFDLEYYNTYLSTNRSFIVASIDVRGSGAMGVEAMHAVNNALGTVEVTDTLATIRSLLSVYSFIDSDRVGVWGWSYGGFVSTMMLIQDDQNTLKCGAAVAPVTSWLFYDTMYSERYLDLPQANPIGYERSDIIRQAEKLRGRKYLLVHGTGDDNVHFQHSMLLAKQLQHSDIDFQQMSYADEKHSLLGVSRHFYHMKASIESPAAVNDCGPNLEDRALCAIDPCDVNKCYAEPRVVIVGAGMAGLSAAARLAQRGINNIVVLEAYERPGGRIHSCWLGDIVAELGSHWKPDNAFTHPIYTMSATENPPRPGVPGAEHTRGLFNRIVTDKAPYPATISAYHKFRQIEQEAAQIYCLGGSKQAGSLINFMSLRIQQELHDYPKDQQHDAARIMFGLAHMLSARCGDDTAMLCADHVGCFMNMPGGEVRVPLGLVGILAPLLRQIPEGAIRYCKPVNCIYWGTSQKEGYRATVCTTDGDEFPCDYVIITVSLGVLSANAVKMFCPALPASKIDAMRCLGFGYCNKIYMEYCRPFWFWHKGNLNFKFNCSELCDRCDWTRGLTSIEMVPNSKHVMCAWVVGNEAMMMEALCDKDIAEGLTEILRSVTGNESIPYPMTILRSHWTSDPFFCGAYSFDYYGSNGDAQRSLACPLPGPSEPIPPVLLFAGEATVPGHYATVAGARLSGVREAERVINLTVRYKGPPLPTPVKKVKDKKKKKKKKAW</sequence>
<dbReference type="InterPro" id="IPR036188">
    <property type="entry name" value="FAD/NAD-bd_sf"/>
</dbReference>
<dbReference type="GO" id="GO:0008239">
    <property type="term" value="F:dipeptidyl-peptidase activity"/>
    <property type="evidence" value="ECO:0007669"/>
    <property type="project" value="TreeGrafter"/>
</dbReference>
<dbReference type="SUPFAM" id="SSF51905">
    <property type="entry name" value="FAD/NAD(P)-binding domain"/>
    <property type="match status" value="1"/>
</dbReference>
<protein>
    <recommendedName>
        <fullName evidence="3">Venom dipeptidyl peptidase 4</fullName>
    </recommendedName>
</protein>
<dbReference type="InterPro" id="IPR001375">
    <property type="entry name" value="Peptidase_S9_cat"/>
</dbReference>